<feature type="region of interest" description="Phosphoribosyl-ATP pyrophosphohydrolase" evidence="15">
    <location>
        <begin position="120"/>
        <end position="209"/>
    </location>
</feature>
<evidence type="ECO:0000256" key="4">
    <source>
        <dbReference type="ARBA" id="ARBA00005169"/>
    </source>
</evidence>
<keyword evidence="11 15" id="KW-0378">Hydrolase</keyword>
<dbReference type="SUPFAM" id="SSF141734">
    <property type="entry name" value="HisI-like"/>
    <property type="match status" value="1"/>
</dbReference>
<dbReference type="InterPro" id="IPR038019">
    <property type="entry name" value="PRib_AMP_CycHydrolase_sf"/>
</dbReference>
<comment type="subcellular location">
    <subcellularLocation>
        <location evidence="3 15">Cytoplasm</location>
    </subcellularLocation>
</comment>
<evidence type="ECO:0000313" key="17">
    <source>
        <dbReference type="EMBL" id="GAA5102997.1"/>
    </source>
</evidence>
<dbReference type="InterPro" id="IPR023019">
    <property type="entry name" value="His_synth_HisIE"/>
</dbReference>
<comment type="catalytic activity">
    <reaction evidence="1 15">
        <text>1-(5-phospho-beta-D-ribosyl)-5'-AMP + H2O = 1-(5-phospho-beta-D-ribosyl)-5-[(5-phospho-beta-D-ribosylamino)methylideneamino]imidazole-4-carboxamide</text>
        <dbReference type="Rhea" id="RHEA:20049"/>
        <dbReference type="ChEBI" id="CHEBI:15377"/>
        <dbReference type="ChEBI" id="CHEBI:58435"/>
        <dbReference type="ChEBI" id="CHEBI:59457"/>
        <dbReference type="EC" id="3.5.4.19"/>
    </reaction>
</comment>
<evidence type="ECO:0000256" key="10">
    <source>
        <dbReference type="ARBA" id="ARBA00022741"/>
    </source>
</evidence>
<evidence type="ECO:0000256" key="12">
    <source>
        <dbReference type="ARBA" id="ARBA00022840"/>
    </source>
</evidence>
<dbReference type="SUPFAM" id="SSF101386">
    <property type="entry name" value="all-alpha NTP pyrophosphatases"/>
    <property type="match status" value="1"/>
</dbReference>
<dbReference type="HAMAP" id="MF_01019">
    <property type="entry name" value="HisIE"/>
    <property type="match status" value="1"/>
</dbReference>
<dbReference type="NCBIfam" id="NF002747">
    <property type="entry name" value="PRK02759.1"/>
    <property type="match status" value="1"/>
</dbReference>
<evidence type="ECO:0000256" key="11">
    <source>
        <dbReference type="ARBA" id="ARBA00022801"/>
    </source>
</evidence>
<evidence type="ECO:0000313" key="18">
    <source>
        <dbReference type="Proteomes" id="UP001500631"/>
    </source>
</evidence>
<feature type="domain" description="Phosphoribosyl-AMP cyclohydrolase" evidence="16">
    <location>
        <begin position="36"/>
        <end position="108"/>
    </location>
</feature>
<protein>
    <recommendedName>
        <fullName evidence="15">Histidine biosynthesis bifunctional protein HisIE</fullName>
    </recommendedName>
    <domain>
        <recommendedName>
            <fullName evidence="15">Phosphoribosyl-AMP cyclohydrolase</fullName>
            <shortName evidence="15">PRA-CH</shortName>
            <ecNumber evidence="15">3.5.4.19</ecNumber>
        </recommendedName>
    </domain>
    <domain>
        <recommendedName>
            <fullName evidence="15">Phosphoribosyl-ATP pyrophosphatase</fullName>
            <shortName evidence="15">PRA-PH</shortName>
            <ecNumber evidence="15">3.6.1.31</ecNumber>
        </recommendedName>
    </domain>
</protein>
<comment type="similarity">
    <text evidence="7 15">In the N-terminal section; belongs to the PRA-CH family.</text>
</comment>
<keyword evidence="12 15" id="KW-0067">ATP-binding</keyword>
<dbReference type="InterPro" id="IPR002496">
    <property type="entry name" value="PRib_AMP_CycHydrolase_dom"/>
</dbReference>
<dbReference type="HAMAP" id="MF_01020">
    <property type="entry name" value="HisE"/>
    <property type="match status" value="1"/>
</dbReference>
<comment type="pathway">
    <text evidence="4 15">Amino-acid biosynthesis; L-histidine biosynthesis; L-histidine from 5-phospho-alpha-D-ribose 1-diphosphate: step 3/9.</text>
</comment>
<comment type="similarity">
    <text evidence="6 15">In the C-terminal section; belongs to the PRA-PH family.</text>
</comment>
<evidence type="ECO:0000256" key="1">
    <source>
        <dbReference type="ARBA" id="ARBA00000024"/>
    </source>
</evidence>
<evidence type="ECO:0000256" key="9">
    <source>
        <dbReference type="ARBA" id="ARBA00022605"/>
    </source>
</evidence>
<sequence length="209" mass="23582">MPSGELSKLIDHVDWDKVSGQLPVIIQNYITSEVLMYGVMTPEALQKTLNDNVVTFYSRTKQRLWTKGETSGNYLKAIDYALDCDLDTLLITVIPEGNTCHLGTKSCFSRISSDLPWVFFSHLEEMLEDRKSGDPETSYTASLYAVGKKRIAQKVGEEGVEVALAAMAEDKEEILNETADLLYHTTVLLHNQNLSWAEVLEVLKKRHQK</sequence>
<dbReference type="Gene3D" id="1.10.287.1080">
    <property type="entry name" value="MazG-like"/>
    <property type="match status" value="1"/>
</dbReference>
<dbReference type="EMBL" id="BAABKE010000008">
    <property type="protein sequence ID" value="GAA5102997.1"/>
    <property type="molecule type" value="Genomic_DNA"/>
</dbReference>
<dbReference type="EC" id="3.6.1.31" evidence="15"/>
<dbReference type="NCBIfam" id="TIGR03188">
    <property type="entry name" value="histidine_hisI"/>
    <property type="match status" value="1"/>
</dbReference>
<dbReference type="InterPro" id="IPR021130">
    <property type="entry name" value="PRib-ATP_PPHydrolase-like"/>
</dbReference>
<evidence type="ECO:0000256" key="7">
    <source>
        <dbReference type="ARBA" id="ARBA00008299"/>
    </source>
</evidence>
<evidence type="ECO:0000256" key="3">
    <source>
        <dbReference type="ARBA" id="ARBA00004496"/>
    </source>
</evidence>
<evidence type="ECO:0000256" key="2">
    <source>
        <dbReference type="ARBA" id="ARBA00001460"/>
    </source>
</evidence>
<dbReference type="Proteomes" id="UP001500631">
    <property type="component" value="Unassembled WGS sequence"/>
</dbReference>
<keyword evidence="8 15" id="KW-0963">Cytoplasm</keyword>
<evidence type="ECO:0000256" key="14">
    <source>
        <dbReference type="ARBA" id="ARBA00023268"/>
    </source>
</evidence>
<name>A0ABP9MW50_9GAMM</name>
<dbReference type="PANTHER" id="PTHR42945">
    <property type="entry name" value="HISTIDINE BIOSYNTHESIS BIFUNCTIONAL PROTEIN"/>
    <property type="match status" value="1"/>
</dbReference>
<keyword evidence="9 15" id="KW-0028">Amino-acid biosynthesis</keyword>
<dbReference type="PANTHER" id="PTHR42945:SF9">
    <property type="entry name" value="HISTIDINE BIOSYNTHESIS BIFUNCTIONAL PROTEIN HISIE"/>
    <property type="match status" value="1"/>
</dbReference>
<dbReference type="InterPro" id="IPR008179">
    <property type="entry name" value="HisE"/>
</dbReference>
<keyword evidence="18" id="KW-1185">Reference proteome</keyword>
<accession>A0ABP9MW50</accession>
<evidence type="ECO:0000256" key="8">
    <source>
        <dbReference type="ARBA" id="ARBA00022490"/>
    </source>
</evidence>
<proteinExistence type="inferred from homology"/>
<dbReference type="Gene3D" id="3.10.20.810">
    <property type="entry name" value="Phosphoribosyl-AMP cyclohydrolase"/>
    <property type="match status" value="1"/>
</dbReference>
<evidence type="ECO:0000256" key="15">
    <source>
        <dbReference type="HAMAP-Rule" id="MF_01019"/>
    </source>
</evidence>
<reference evidence="18" key="1">
    <citation type="journal article" date="2019" name="Int. J. Syst. Evol. Microbiol.">
        <title>The Global Catalogue of Microorganisms (GCM) 10K type strain sequencing project: providing services to taxonomists for standard genome sequencing and annotation.</title>
        <authorList>
            <consortium name="The Broad Institute Genomics Platform"/>
            <consortium name="The Broad Institute Genome Sequencing Center for Infectious Disease"/>
            <person name="Wu L."/>
            <person name="Ma J."/>
        </authorList>
    </citation>
    <scope>NUCLEOTIDE SEQUENCE [LARGE SCALE GENOMIC DNA]</scope>
    <source>
        <strain evidence="18">JCM 18424</strain>
    </source>
</reference>
<dbReference type="CDD" id="cd11534">
    <property type="entry name" value="NTP-PPase_HisIE_like"/>
    <property type="match status" value="1"/>
</dbReference>
<gene>
    <name evidence="15 17" type="primary">hisIE</name>
    <name evidence="15" type="synonym">hisI</name>
    <name evidence="17" type="ORF">GCM10023338_20910</name>
</gene>
<organism evidence="17 18">
    <name type="scientific">Wohlfahrtiimonas larvae</name>
    <dbReference type="NCBI Taxonomy" id="1157986"/>
    <lineage>
        <taxon>Bacteria</taxon>
        <taxon>Pseudomonadati</taxon>
        <taxon>Pseudomonadota</taxon>
        <taxon>Gammaproteobacteria</taxon>
        <taxon>Cardiobacteriales</taxon>
        <taxon>Ignatzschineriaceae</taxon>
        <taxon>Wohlfahrtiimonas</taxon>
    </lineage>
</organism>
<evidence type="ECO:0000256" key="13">
    <source>
        <dbReference type="ARBA" id="ARBA00023102"/>
    </source>
</evidence>
<evidence type="ECO:0000256" key="6">
    <source>
        <dbReference type="ARBA" id="ARBA00007731"/>
    </source>
</evidence>
<dbReference type="Pfam" id="PF01503">
    <property type="entry name" value="PRA-PH"/>
    <property type="match status" value="1"/>
</dbReference>
<comment type="caution">
    <text evidence="17">The sequence shown here is derived from an EMBL/GenBank/DDBJ whole genome shotgun (WGS) entry which is preliminary data.</text>
</comment>
<dbReference type="EC" id="3.5.4.19" evidence="15"/>
<keyword evidence="14 15" id="KW-0511">Multifunctional enzyme</keyword>
<feature type="region of interest" description="Phosphoribosyl-AMP cyclohydrolase" evidence="15">
    <location>
        <begin position="1"/>
        <end position="119"/>
    </location>
</feature>
<dbReference type="RefSeq" id="WP_077926413.1">
    <property type="nucleotide sequence ID" value="NZ_BAABKE010000008.1"/>
</dbReference>
<comment type="pathway">
    <text evidence="5 15">Amino-acid biosynthesis; L-histidine biosynthesis; L-histidine from 5-phospho-alpha-D-ribose 1-diphosphate: step 2/9.</text>
</comment>
<keyword evidence="10 15" id="KW-0547">Nucleotide-binding</keyword>
<evidence type="ECO:0000256" key="5">
    <source>
        <dbReference type="ARBA" id="ARBA00005204"/>
    </source>
</evidence>
<evidence type="ECO:0000259" key="16">
    <source>
        <dbReference type="Pfam" id="PF01502"/>
    </source>
</evidence>
<comment type="catalytic activity">
    <reaction evidence="2 15">
        <text>1-(5-phospho-beta-D-ribosyl)-ATP + H2O = 1-(5-phospho-beta-D-ribosyl)-5'-AMP + diphosphate + H(+)</text>
        <dbReference type="Rhea" id="RHEA:22828"/>
        <dbReference type="ChEBI" id="CHEBI:15377"/>
        <dbReference type="ChEBI" id="CHEBI:15378"/>
        <dbReference type="ChEBI" id="CHEBI:33019"/>
        <dbReference type="ChEBI" id="CHEBI:59457"/>
        <dbReference type="ChEBI" id="CHEBI:73183"/>
        <dbReference type="EC" id="3.6.1.31"/>
    </reaction>
</comment>
<dbReference type="Pfam" id="PF01502">
    <property type="entry name" value="PRA-CH"/>
    <property type="match status" value="1"/>
</dbReference>
<keyword evidence="13 15" id="KW-0368">Histidine biosynthesis</keyword>